<feature type="transmembrane region" description="Helical" evidence="16">
    <location>
        <begin position="645"/>
        <end position="669"/>
    </location>
</feature>
<feature type="transmembrane region" description="Helical" evidence="16">
    <location>
        <begin position="75"/>
        <end position="96"/>
    </location>
</feature>
<feature type="transmembrane region" description="Helical" evidence="16">
    <location>
        <begin position="436"/>
        <end position="457"/>
    </location>
</feature>
<dbReference type="PANTHER" id="PTHR48086">
    <property type="entry name" value="SODIUM/PROLINE SYMPORTER-RELATED"/>
    <property type="match status" value="1"/>
</dbReference>
<feature type="transmembrane region" description="Helical" evidence="16">
    <location>
        <begin position="307"/>
        <end position="325"/>
    </location>
</feature>
<feature type="transmembrane region" description="Helical" evidence="16">
    <location>
        <begin position="231"/>
        <end position="253"/>
    </location>
</feature>
<dbReference type="Pfam" id="PF00512">
    <property type="entry name" value="HisKA"/>
    <property type="match status" value="1"/>
</dbReference>
<dbReference type="Pfam" id="PF02518">
    <property type="entry name" value="HATPase_c"/>
    <property type="match status" value="1"/>
</dbReference>
<keyword evidence="12" id="KW-0406">Ion transport</keyword>
<dbReference type="InterPro" id="IPR004358">
    <property type="entry name" value="Sig_transdc_His_kin-like_C"/>
</dbReference>
<comment type="similarity">
    <text evidence="3">Belongs to the sodium:solute symporter (SSF) (TC 2.A.21) family.</text>
</comment>
<protein>
    <recommendedName>
        <fullName evidence="4">histidine kinase</fullName>
        <ecNumber evidence="4">2.7.13.3</ecNumber>
    </recommendedName>
</protein>
<evidence type="ECO:0000256" key="2">
    <source>
        <dbReference type="ARBA" id="ARBA00004651"/>
    </source>
</evidence>
<evidence type="ECO:0000313" key="18">
    <source>
        <dbReference type="EMBL" id="AVP88138.1"/>
    </source>
</evidence>
<dbReference type="Proteomes" id="UP000241762">
    <property type="component" value="Chromosome"/>
</dbReference>
<evidence type="ECO:0000256" key="7">
    <source>
        <dbReference type="ARBA" id="ARBA00022553"/>
    </source>
</evidence>
<accession>A0A2P1PA48</accession>
<evidence type="ECO:0000256" key="13">
    <source>
        <dbReference type="ARBA" id="ARBA00023136"/>
    </source>
</evidence>
<dbReference type="SUPFAM" id="SSF55874">
    <property type="entry name" value="ATPase domain of HSP90 chaperone/DNA topoisomerase II/histidine kinase"/>
    <property type="match status" value="1"/>
</dbReference>
<dbReference type="InterPro" id="IPR036890">
    <property type="entry name" value="HATPase_C_sf"/>
</dbReference>
<keyword evidence="11" id="KW-0915">Sodium</keyword>
<feature type="domain" description="Histidine kinase" evidence="17">
    <location>
        <begin position="710"/>
        <end position="929"/>
    </location>
</feature>
<dbReference type="Gene3D" id="1.10.287.130">
    <property type="match status" value="1"/>
</dbReference>
<dbReference type="Gene3D" id="3.30.565.10">
    <property type="entry name" value="Histidine kinase-like ATPase, C-terminal domain"/>
    <property type="match status" value="1"/>
</dbReference>
<dbReference type="InterPro" id="IPR001734">
    <property type="entry name" value="Na/solute_symporter"/>
</dbReference>
<dbReference type="Gene3D" id="1.20.1730.10">
    <property type="entry name" value="Sodium/glucose cotransporter"/>
    <property type="match status" value="1"/>
</dbReference>
<keyword evidence="5" id="KW-0813">Transport</keyword>
<keyword evidence="13 16" id="KW-0472">Membrane</keyword>
<dbReference type="OrthoDB" id="7161079at2"/>
<dbReference type="GO" id="GO:0006814">
    <property type="term" value="P:sodium ion transport"/>
    <property type="evidence" value="ECO:0007669"/>
    <property type="project" value="UniProtKB-KW"/>
</dbReference>
<dbReference type="PROSITE" id="PS50283">
    <property type="entry name" value="NA_SOLUT_SYMP_3"/>
    <property type="match status" value="1"/>
</dbReference>
<evidence type="ECO:0000256" key="5">
    <source>
        <dbReference type="ARBA" id="ARBA00022448"/>
    </source>
</evidence>
<dbReference type="SMART" id="SM00388">
    <property type="entry name" value="HisKA"/>
    <property type="match status" value="1"/>
</dbReference>
<feature type="transmembrane region" description="Helical" evidence="16">
    <location>
        <begin position="573"/>
        <end position="593"/>
    </location>
</feature>
<dbReference type="PRINTS" id="PR00344">
    <property type="entry name" value="BCTRLSENSOR"/>
</dbReference>
<evidence type="ECO:0000256" key="8">
    <source>
        <dbReference type="ARBA" id="ARBA00022692"/>
    </source>
</evidence>
<gene>
    <name evidence="18" type="ORF">phytr_12130</name>
</gene>
<evidence type="ECO:0000259" key="17">
    <source>
        <dbReference type="PROSITE" id="PS50109"/>
    </source>
</evidence>
<dbReference type="InterPro" id="IPR038377">
    <property type="entry name" value="Na/Glc_symporter_sf"/>
</dbReference>
<dbReference type="CDD" id="cd10322">
    <property type="entry name" value="SLC5sbd"/>
    <property type="match status" value="1"/>
</dbReference>
<dbReference type="CDD" id="cd00075">
    <property type="entry name" value="HATPase"/>
    <property type="match status" value="1"/>
</dbReference>
<name>A0A2P1PA48_9RICK</name>
<evidence type="ECO:0000256" key="3">
    <source>
        <dbReference type="ARBA" id="ARBA00006434"/>
    </source>
</evidence>
<keyword evidence="14" id="KW-0739">Sodium transport</keyword>
<evidence type="ECO:0000256" key="14">
    <source>
        <dbReference type="ARBA" id="ARBA00023201"/>
    </source>
</evidence>
<evidence type="ECO:0000256" key="6">
    <source>
        <dbReference type="ARBA" id="ARBA00022475"/>
    </source>
</evidence>
<feature type="transmembrane region" description="Helical" evidence="16">
    <location>
        <begin position="383"/>
        <end position="406"/>
    </location>
</feature>
<dbReference type="EC" id="2.7.13.3" evidence="4"/>
<dbReference type="AlphaFoldDB" id="A0A2P1PA48"/>
<feature type="transmembrane region" description="Helical" evidence="16">
    <location>
        <begin position="183"/>
        <end position="201"/>
    </location>
</feature>
<feature type="transmembrane region" description="Helical" evidence="16">
    <location>
        <begin position="153"/>
        <end position="171"/>
    </location>
</feature>
<evidence type="ECO:0000256" key="1">
    <source>
        <dbReference type="ARBA" id="ARBA00000085"/>
    </source>
</evidence>
<evidence type="ECO:0000256" key="12">
    <source>
        <dbReference type="ARBA" id="ARBA00023065"/>
    </source>
</evidence>
<keyword evidence="7" id="KW-0597">Phosphoprotein</keyword>
<evidence type="ECO:0000313" key="19">
    <source>
        <dbReference type="Proteomes" id="UP000241762"/>
    </source>
</evidence>
<feature type="transmembrane region" description="Helical" evidence="16">
    <location>
        <begin position="356"/>
        <end position="377"/>
    </location>
</feature>
<evidence type="ECO:0000256" key="16">
    <source>
        <dbReference type="SAM" id="Phobius"/>
    </source>
</evidence>
<dbReference type="GO" id="GO:0000155">
    <property type="term" value="F:phosphorelay sensor kinase activity"/>
    <property type="evidence" value="ECO:0007669"/>
    <property type="project" value="InterPro"/>
</dbReference>
<feature type="transmembrane region" description="Helical" evidence="16">
    <location>
        <begin position="265"/>
        <end position="287"/>
    </location>
</feature>
<evidence type="ECO:0000256" key="4">
    <source>
        <dbReference type="ARBA" id="ARBA00012438"/>
    </source>
</evidence>
<feature type="transmembrane region" description="Helical" evidence="16">
    <location>
        <begin position="599"/>
        <end position="615"/>
    </location>
</feature>
<dbReference type="InterPro" id="IPR003594">
    <property type="entry name" value="HATPase_dom"/>
</dbReference>
<proteinExistence type="inferred from homology"/>
<keyword evidence="6" id="KW-1003">Cell membrane</keyword>
<feature type="transmembrane region" description="Helical" evidence="16">
    <location>
        <begin position="117"/>
        <end position="137"/>
    </location>
</feature>
<feature type="transmembrane region" description="Helical" evidence="16">
    <location>
        <begin position="41"/>
        <end position="63"/>
    </location>
</feature>
<keyword evidence="10 16" id="KW-1133">Transmembrane helix</keyword>
<dbReference type="Pfam" id="PF00474">
    <property type="entry name" value="SSF"/>
    <property type="match status" value="1"/>
</dbReference>
<dbReference type="GO" id="GO:0015293">
    <property type="term" value="F:symporter activity"/>
    <property type="evidence" value="ECO:0007669"/>
    <property type="project" value="UniProtKB-KW"/>
</dbReference>
<dbReference type="CDD" id="cd00082">
    <property type="entry name" value="HisKA"/>
    <property type="match status" value="1"/>
</dbReference>
<dbReference type="PROSITE" id="PS50109">
    <property type="entry name" value="HIS_KIN"/>
    <property type="match status" value="1"/>
</dbReference>
<evidence type="ECO:0000256" key="9">
    <source>
        <dbReference type="ARBA" id="ARBA00022847"/>
    </source>
</evidence>
<comment type="catalytic activity">
    <reaction evidence="15">
        <text>L-proline(in) + Na(+)(in) = L-proline(out) + Na(+)(out)</text>
        <dbReference type="Rhea" id="RHEA:28967"/>
        <dbReference type="ChEBI" id="CHEBI:29101"/>
        <dbReference type="ChEBI" id="CHEBI:60039"/>
    </reaction>
</comment>
<feature type="transmembrane region" description="Helical" evidence="16">
    <location>
        <begin position="508"/>
        <end position="527"/>
    </location>
</feature>
<dbReference type="InterPro" id="IPR003661">
    <property type="entry name" value="HisK_dim/P_dom"/>
</dbReference>
<keyword evidence="19" id="KW-1185">Reference proteome</keyword>
<sequence>MISNIDIAIFIGFLVVTIIFGLSSSYGITNIKEYAIGDKKFSTAAIAATLVATWASGQAFFAILSESYKDGLYKIWTELGYAVSLLLTGLVFAPRMGEFMNNLSIAEAMGDIYGKRVRIITAIAGFIASAGMIAMQLKVSGSLLRYCFNWPEMYGILISGIIITIYSSLGGIKSVTFTDVIQFATFTIMIPTLTFFILSTIEDPDVFLKTVTTHELFDYKQVFDFTRSRSLYFLFFFLFLAIPGFGPATFQRISMAKNINQVQKSFCIAAVTCYLIGLIICFLGVLIFSTNSNLTYDEIIHHTLFKYSYPGLIGCILAGITAMVMSTADSYVNSSSVLFVHDFCKPIGIRITNELFVTRIASFFLGMISIFIALVIYDSLRGLVLFANMFYMPIVTVPFILAVFGFRSTSKSVLIGMAAGAITVIIWEKFLNLKHIPGLVPGMGANLIFLFASHYILRQKGGWIGIKDPAPLIAIKRERSMKFKQFIESIKNFNFSKFIAKNSPNDELMYIYTGLFCFLSLYSNMSTIPKTTRLLFPELFQFITPSVLFSATALLSYPLWLESWKKKEIVAHLIWNAVALYGLIFIGVLFPIISNFATFQVMMLIINLIMIGILVRWQWALVMFFSGTIVAITFVNNYLPGALNLGIMSLKLKLMYTLLVIGSLLMVFIRPKQERQSLIEEKVLHLSSRLLAQEKEVLNALSLKSEFIRNMQHEYHTPMTGIMAMSQMLHDSFDNLSDKDKKEAAEVIYKSFVRLESFDSNLASLAKLTNANFELKTENVEFSHLLQDRVKICRKLYEESESQREFILNLPSEEVIIQGDKYYLQQMLDNLIINAITYCEHGLIEITLEKLGPRFLRFYVRDSGIGIPPSELLEVFGEFMVSSKTRTPSGGRGMGLALCKKVVAAHQGSILAESDGESWTLFTVTLPLR</sequence>
<dbReference type="EMBL" id="CP027845">
    <property type="protein sequence ID" value="AVP88138.1"/>
    <property type="molecule type" value="Genomic_DNA"/>
</dbReference>
<dbReference type="RefSeq" id="WP_106874952.1">
    <property type="nucleotide sequence ID" value="NZ_CP027845.1"/>
</dbReference>
<keyword evidence="9" id="KW-0769">Symport</keyword>
<feature type="transmembrane region" description="Helical" evidence="16">
    <location>
        <begin position="6"/>
        <end position="29"/>
    </location>
</feature>
<evidence type="ECO:0000256" key="10">
    <source>
        <dbReference type="ARBA" id="ARBA00022989"/>
    </source>
</evidence>
<keyword evidence="8 16" id="KW-0812">Transmembrane</keyword>
<dbReference type="InterPro" id="IPR036097">
    <property type="entry name" value="HisK_dim/P_sf"/>
</dbReference>
<feature type="transmembrane region" description="Helical" evidence="16">
    <location>
        <begin position="539"/>
        <end position="561"/>
    </location>
</feature>
<reference evidence="18 19" key="1">
    <citation type="submission" date="2018-03" db="EMBL/GenBank/DDBJ databases">
        <title>A gene transfer event suggests a long-term partnership between eustigmatophyte algae and a novel lineage of endosymbiotic bacteria.</title>
        <authorList>
            <person name="Yurchenko T."/>
            <person name="Sevcikova T."/>
            <person name="Pribyl P."/>
            <person name="El Karkouri K."/>
            <person name="Klimes V."/>
            <person name="Amaral R."/>
            <person name="Zbrankova V."/>
            <person name="Kim E."/>
            <person name="Raoult D."/>
            <person name="Santos L.M.A."/>
            <person name="Elias M."/>
        </authorList>
    </citation>
    <scope>NUCLEOTIDE SEQUENCE [LARGE SCALE GENOMIC DNA]</scope>
    <source>
        <strain evidence="18">CCALA 838</strain>
    </source>
</reference>
<evidence type="ECO:0000256" key="11">
    <source>
        <dbReference type="ARBA" id="ARBA00023053"/>
    </source>
</evidence>
<dbReference type="SUPFAM" id="SSF47384">
    <property type="entry name" value="Homodimeric domain of signal transducing histidine kinase"/>
    <property type="match status" value="1"/>
</dbReference>
<comment type="subcellular location">
    <subcellularLocation>
        <location evidence="2">Cell membrane</location>
        <topology evidence="2">Multi-pass membrane protein</topology>
    </subcellularLocation>
</comment>
<dbReference type="KEGG" id="ptc:phytr_12130"/>
<evidence type="ECO:0000256" key="15">
    <source>
        <dbReference type="ARBA" id="ARBA00033708"/>
    </source>
</evidence>
<dbReference type="SMART" id="SM00387">
    <property type="entry name" value="HATPase_c"/>
    <property type="match status" value="1"/>
</dbReference>
<comment type="catalytic activity">
    <reaction evidence="1">
        <text>ATP + protein L-histidine = ADP + protein N-phospho-L-histidine.</text>
        <dbReference type="EC" id="2.7.13.3"/>
    </reaction>
</comment>
<dbReference type="GO" id="GO:0005886">
    <property type="term" value="C:plasma membrane"/>
    <property type="evidence" value="ECO:0007669"/>
    <property type="project" value="UniProtKB-SubCell"/>
</dbReference>
<organism evidence="18 19">
    <name type="scientific">Candidatus Phycorickettsia trachydisci</name>
    <dbReference type="NCBI Taxonomy" id="2115978"/>
    <lineage>
        <taxon>Bacteria</taxon>
        <taxon>Pseudomonadati</taxon>
        <taxon>Pseudomonadota</taxon>
        <taxon>Alphaproteobacteria</taxon>
        <taxon>Rickettsiales</taxon>
        <taxon>Rickettsiaceae</taxon>
        <taxon>Candidatus Phycorickettsia</taxon>
    </lineage>
</organism>
<dbReference type="InterPro" id="IPR005467">
    <property type="entry name" value="His_kinase_dom"/>
</dbReference>
<dbReference type="InterPro" id="IPR050277">
    <property type="entry name" value="Sodium:Solute_Symporter"/>
</dbReference>
<feature type="transmembrane region" description="Helical" evidence="16">
    <location>
        <begin position="620"/>
        <end position="639"/>
    </location>
</feature>
<dbReference type="PANTHER" id="PTHR48086:SF3">
    <property type="entry name" value="SODIUM_PROLINE SYMPORTER"/>
    <property type="match status" value="1"/>
</dbReference>